<dbReference type="PANTHER" id="PTHR46112">
    <property type="entry name" value="AMINOPEPTIDASE"/>
    <property type="match status" value="1"/>
</dbReference>
<dbReference type="FunFam" id="3.90.230.10:FF:000014">
    <property type="entry name" value="Aminopeptidase P family protein"/>
    <property type="match status" value="1"/>
</dbReference>
<keyword evidence="6" id="KW-0645">Protease</keyword>
<keyword evidence="7" id="KW-1185">Reference proteome</keyword>
<dbReference type="InterPro" id="IPR001131">
    <property type="entry name" value="Peptidase_M24B_aminopep-P_CS"/>
</dbReference>
<reference evidence="6 7" key="1">
    <citation type="submission" date="2020-08" db="EMBL/GenBank/DDBJ databases">
        <title>Genomic Encyclopedia of Type Strains, Phase IV (KMG-IV): sequencing the most valuable type-strain genomes for metagenomic binning, comparative biology and taxonomic classification.</title>
        <authorList>
            <person name="Goeker M."/>
        </authorList>
    </citation>
    <scope>NUCLEOTIDE SEQUENCE [LARGE SCALE GENOMIC DNA]</scope>
    <source>
        <strain evidence="6 7">DSM 103526</strain>
    </source>
</reference>
<dbReference type="InterPro" id="IPR000587">
    <property type="entry name" value="Creatinase_N"/>
</dbReference>
<comment type="caution">
    <text evidence="6">The sequence shown here is derived from an EMBL/GenBank/DDBJ whole genome shotgun (WGS) entry which is preliminary data.</text>
</comment>
<dbReference type="InterPro" id="IPR036005">
    <property type="entry name" value="Creatinase/aminopeptidase-like"/>
</dbReference>
<accession>A0A841KSA1</accession>
<keyword evidence="3 6" id="KW-0378">Hydrolase</keyword>
<evidence type="ECO:0000256" key="2">
    <source>
        <dbReference type="ARBA" id="ARBA00022723"/>
    </source>
</evidence>
<evidence type="ECO:0000259" key="4">
    <source>
        <dbReference type="Pfam" id="PF00557"/>
    </source>
</evidence>
<gene>
    <name evidence="6" type="ORF">HNQ80_002718</name>
</gene>
<feature type="domain" description="Creatinase N-terminal" evidence="5">
    <location>
        <begin position="4"/>
        <end position="127"/>
    </location>
</feature>
<evidence type="ECO:0000256" key="1">
    <source>
        <dbReference type="ARBA" id="ARBA00008766"/>
    </source>
</evidence>
<sequence>MIARLTRFRELLREKNIDGAIIYKLENRRYLSGFTGSSGYVVITLNSAYFITDFRYVEQASRQCAGFEVLEHTNQKPLHTILTGFNINTMGFEDDFVTYAQYKEFSDKLEHTKMVPLEGALNNLRKIKYEEEIAKIERAAQIADSAFDHILKFIKIGMKETEVALELENFMKKQGASGLSFDSIVASGIRSSLPHGVASDKIIEEGDFVTLDFGCIYEGYCSDMTRTIVIGKASEKQKEIYSIVLDAQLKALEAIKPGVTGVEVDKIARDIITEKGYGDYFGHGLGHGVGLEIHESPRLSPLGHDTLKPGMIVTDEPGIYLPGFGGVRIEDLVVVTETGYRTLSKSPKGLIEL</sequence>
<dbReference type="GO" id="GO:0004177">
    <property type="term" value="F:aminopeptidase activity"/>
    <property type="evidence" value="ECO:0007669"/>
    <property type="project" value="UniProtKB-KW"/>
</dbReference>
<dbReference type="EMBL" id="JACHEN010000016">
    <property type="protein sequence ID" value="MBB6216614.1"/>
    <property type="molecule type" value="Genomic_DNA"/>
</dbReference>
<dbReference type="GO" id="GO:0008235">
    <property type="term" value="F:metalloexopeptidase activity"/>
    <property type="evidence" value="ECO:0007669"/>
    <property type="project" value="UniProtKB-ARBA"/>
</dbReference>
<dbReference type="Pfam" id="PF00557">
    <property type="entry name" value="Peptidase_M24"/>
    <property type="match status" value="1"/>
</dbReference>
<dbReference type="EC" id="3.4.11.9" evidence="6"/>
<feature type="domain" description="Peptidase M24" evidence="4">
    <location>
        <begin position="135"/>
        <end position="337"/>
    </location>
</feature>
<dbReference type="Gene3D" id="3.40.350.10">
    <property type="entry name" value="Creatinase/prolidase N-terminal domain"/>
    <property type="match status" value="1"/>
</dbReference>
<comment type="similarity">
    <text evidence="1">Belongs to the peptidase M24B family.</text>
</comment>
<dbReference type="InterPro" id="IPR000994">
    <property type="entry name" value="Pept_M24"/>
</dbReference>
<dbReference type="SUPFAM" id="SSF55920">
    <property type="entry name" value="Creatinase/aminopeptidase"/>
    <property type="match status" value="1"/>
</dbReference>
<proteinExistence type="inferred from homology"/>
<dbReference type="PANTHER" id="PTHR46112:SF3">
    <property type="entry name" value="AMINOPEPTIDASE YPDF"/>
    <property type="match status" value="1"/>
</dbReference>
<dbReference type="InterPro" id="IPR029149">
    <property type="entry name" value="Creatin/AminoP/Spt16_N"/>
</dbReference>
<dbReference type="InterPro" id="IPR050659">
    <property type="entry name" value="Peptidase_M24B"/>
</dbReference>
<protein>
    <submittedName>
        <fullName evidence="6">Xaa-Pro aminopeptidase</fullName>
        <ecNumber evidence="6">3.4.11.9</ecNumber>
    </submittedName>
</protein>
<dbReference type="PROSITE" id="PS00491">
    <property type="entry name" value="PROLINE_PEPTIDASE"/>
    <property type="match status" value="1"/>
</dbReference>
<dbReference type="InterPro" id="IPR001714">
    <property type="entry name" value="Pept_M24_MAP"/>
</dbReference>
<keyword evidence="6" id="KW-0031">Aminopeptidase</keyword>
<dbReference type="GO" id="GO:0046872">
    <property type="term" value="F:metal ion binding"/>
    <property type="evidence" value="ECO:0007669"/>
    <property type="project" value="UniProtKB-KW"/>
</dbReference>
<keyword evidence="2" id="KW-0479">Metal-binding</keyword>
<dbReference type="CDD" id="cd01092">
    <property type="entry name" value="APP-like"/>
    <property type="match status" value="1"/>
</dbReference>
<dbReference type="Proteomes" id="UP000579281">
    <property type="component" value="Unassembled WGS sequence"/>
</dbReference>
<evidence type="ECO:0000313" key="7">
    <source>
        <dbReference type="Proteomes" id="UP000579281"/>
    </source>
</evidence>
<evidence type="ECO:0000256" key="3">
    <source>
        <dbReference type="ARBA" id="ARBA00022801"/>
    </source>
</evidence>
<dbReference type="Pfam" id="PF01321">
    <property type="entry name" value="Creatinase_N"/>
    <property type="match status" value="1"/>
</dbReference>
<evidence type="ECO:0000259" key="5">
    <source>
        <dbReference type="Pfam" id="PF01321"/>
    </source>
</evidence>
<dbReference type="AlphaFoldDB" id="A0A841KSA1"/>
<dbReference type="PRINTS" id="PR00599">
    <property type="entry name" value="MAPEPTIDASE"/>
</dbReference>
<evidence type="ECO:0000313" key="6">
    <source>
        <dbReference type="EMBL" id="MBB6216614.1"/>
    </source>
</evidence>
<dbReference type="Gene3D" id="3.90.230.10">
    <property type="entry name" value="Creatinase/methionine aminopeptidase superfamily"/>
    <property type="match status" value="1"/>
</dbReference>
<organism evidence="6 7">
    <name type="scientific">Anaerosolibacter carboniphilus</name>
    <dbReference type="NCBI Taxonomy" id="1417629"/>
    <lineage>
        <taxon>Bacteria</taxon>
        <taxon>Bacillati</taxon>
        <taxon>Bacillota</taxon>
        <taxon>Clostridia</taxon>
        <taxon>Peptostreptococcales</taxon>
        <taxon>Thermotaleaceae</taxon>
        <taxon>Anaerosolibacter</taxon>
    </lineage>
</organism>
<name>A0A841KSA1_9FIRM</name>